<evidence type="ECO:0000256" key="1">
    <source>
        <dbReference type="SAM" id="Phobius"/>
    </source>
</evidence>
<keyword evidence="1" id="KW-0472">Membrane</keyword>
<feature type="transmembrane region" description="Helical" evidence="1">
    <location>
        <begin position="60"/>
        <end position="80"/>
    </location>
</feature>
<accession>A0A818Q863</accession>
<dbReference type="EMBL" id="CAJOBB010000798">
    <property type="protein sequence ID" value="CAF3753745.1"/>
    <property type="molecule type" value="Genomic_DNA"/>
</dbReference>
<evidence type="ECO:0000313" key="2">
    <source>
        <dbReference type="EMBL" id="CAF1068752.1"/>
    </source>
</evidence>
<keyword evidence="1" id="KW-1133">Transmembrane helix</keyword>
<proteinExistence type="predicted"/>
<dbReference type="Proteomes" id="UP000663845">
    <property type="component" value="Unassembled WGS sequence"/>
</dbReference>
<evidence type="ECO:0000313" key="3">
    <source>
        <dbReference type="EMBL" id="CAF1134232.1"/>
    </source>
</evidence>
<protein>
    <submittedName>
        <fullName evidence="5">Uncharacterized protein</fullName>
    </submittedName>
</protein>
<dbReference type="Proteomes" id="UP000663860">
    <property type="component" value="Unassembled WGS sequence"/>
</dbReference>
<sequence>MNAIHIIMATSTSANPHNIPNERIESVIRKRKISAITFLVFGILLIVAGSLLTSFESQRISVSFIIFGIIGILFAFMYWISAEKILIALRKFNADRMREAQLQAQYSDRYNSRDANYRNFERYANLNHIGLPSYEQSVISHTEIPPPYDEAIKIKSNDSPSQNSSQQLLSRPINSISLTVDEAAHVLPTSRELSNREQL</sequence>
<reference evidence="5" key="1">
    <citation type="submission" date="2021-02" db="EMBL/GenBank/DDBJ databases">
        <authorList>
            <person name="Nowell W R."/>
        </authorList>
    </citation>
    <scope>NUCLEOTIDE SEQUENCE</scope>
</reference>
<feature type="transmembrane region" description="Helical" evidence="1">
    <location>
        <begin position="33"/>
        <end position="54"/>
    </location>
</feature>
<comment type="caution">
    <text evidence="5">The sequence shown here is derived from an EMBL/GenBank/DDBJ whole genome shotgun (WGS) entry which is preliminary data.</text>
</comment>
<dbReference type="Proteomes" id="UP000663881">
    <property type="component" value="Unassembled WGS sequence"/>
</dbReference>
<evidence type="ECO:0000313" key="8">
    <source>
        <dbReference type="Proteomes" id="UP000663881"/>
    </source>
</evidence>
<dbReference type="EMBL" id="CAJNOG010000393">
    <property type="protein sequence ID" value="CAF1217494.1"/>
    <property type="molecule type" value="Genomic_DNA"/>
</dbReference>
<keyword evidence="1" id="KW-0812">Transmembrane</keyword>
<name>A0A818Q863_9BILA</name>
<dbReference type="Proteomes" id="UP000663868">
    <property type="component" value="Unassembled WGS sequence"/>
</dbReference>
<evidence type="ECO:0000313" key="6">
    <source>
        <dbReference type="EMBL" id="CAF3753745.1"/>
    </source>
</evidence>
<dbReference type="Proteomes" id="UP000663844">
    <property type="component" value="Unassembled WGS sequence"/>
</dbReference>
<evidence type="ECO:0000313" key="4">
    <source>
        <dbReference type="EMBL" id="CAF1217494.1"/>
    </source>
</evidence>
<organism evidence="5 8">
    <name type="scientific">Adineta steineri</name>
    <dbReference type="NCBI Taxonomy" id="433720"/>
    <lineage>
        <taxon>Eukaryota</taxon>
        <taxon>Metazoa</taxon>
        <taxon>Spiralia</taxon>
        <taxon>Gnathifera</taxon>
        <taxon>Rotifera</taxon>
        <taxon>Eurotatoria</taxon>
        <taxon>Bdelloidea</taxon>
        <taxon>Adinetida</taxon>
        <taxon>Adinetidae</taxon>
        <taxon>Adineta</taxon>
    </lineage>
</organism>
<gene>
    <name evidence="3" type="ORF">IZO911_LOCUS24861</name>
    <name evidence="4" type="ORF">JYZ213_LOCUS27813</name>
    <name evidence="6" type="ORF">KXQ929_LOCUS14392</name>
    <name evidence="5" type="ORF">OKA104_LOCUS8423</name>
    <name evidence="7" type="ORF">OXD698_LOCUS19901</name>
    <name evidence="2" type="ORF">VCS650_LOCUS18358</name>
</gene>
<dbReference type="Proteomes" id="UP000663891">
    <property type="component" value="Unassembled WGS sequence"/>
</dbReference>
<dbReference type="EMBL" id="CAJNON010000175">
    <property type="protein sequence ID" value="CAF1068752.1"/>
    <property type="molecule type" value="Genomic_DNA"/>
</dbReference>
<evidence type="ECO:0000313" key="7">
    <source>
        <dbReference type="EMBL" id="CAF3828425.1"/>
    </source>
</evidence>
<dbReference type="OrthoDB" id="10026326at2759"/>
<dbReference type="AlphaFoldDB" id="A0A818Q863"/>
<dbReference type="EMBL" id="CAJOAY010000340">
    <property type="protein sequence ID" value="CAF3636684.1"/>
    <property type="molecule type" value="Genomic_DNA"/>
</dbReference>
<evidence type="ECO:0000313" key="5">
    <source>
        <dbReference type="EMBL" id="CAF3636684.1"/>
    </source>
</evidence>
<dbReference type="EMBL" id="CAJOAZ010001553">
    <property type="protein sequence ID" value="CAF3828425.1"/>
    <property type="molecule type" value="Genomic_DNA"/>
</dbReference>
<dbReference type="EMBL" id="CAJNOE010000304">
    <property type="protein sequence ID" value="CAF1134232.1"/>
    <property type="molecule type" value="Genomic_DNA"/>
</dbReference>